<name>A0A0F3Q094_ANAPH</name>
<evidence type="ECO:0000313" key="2">
    <source>
        <dbReference type="Proteomes" id="UP000033622"/>
    </source>
</evidence>
<protein>
    <submittedName>
        <fullName evidence="1">Uncharacterized protein</fullName>
    </submittedName>
</protein>
<sequence length="49" mass="5929">MRMLHAISDISGKGMRLRPINRDRVERCVFYFLWEKKHRVSLKTISCCF</sequence>
<dbReference type="AlphaFoldDB" id="A0A0F3Q094"/>
<dbReference type="PATRIC" id="fig|1359155.3.peg.111"/>
<reference evidence="1 2" key="1">
    <citation type="submission" date="2015-01" db="EMBL/GenBank/DDBJ databases">
        <title>Genome Sequencing of Rickettsiales.</title>
        <authorList>
            <person name="Daugherty S.C."/>
            <person name="Su Q."/>
            <person name="Abolude K."/>
            <person name="Beier-Sexton M."/>
            <person name="Carlyon J.A."/>
            <person name="Carter R."/>
            <person name="Day N.P."/>
            <person name="Dumler S.J."/>
            <person name="Dyachenko V."/>
            <person name="Godinez A."/>
            <person name="Kurtti T.J."/>
            <person name="Lichay M."/>
            <person name="Mullins K.E."/>
            <person name="Ott S."/>
            <person name="Pappas-Brown V."/>
            <person name="Paris D.H."/>
            <person name="Patel P."/>
            <person name="Richards A.L."/>
            <person name="Sadzewicz L."/>
            <person name="Sears K."/>
            <person name="Seidman D."/>
            <person name="Sengamalay N."/>
            <person name="Stenos J."/>
            <person name="Tallon L.J."/>
            <person name="Vincent G."/>
            <person name="Fraser C.M."/>
            <person name="Munderloh U."/>
            <person name="Dunning-Hotopp J.C."/>
        </authorList>
    </citation>
    <scope>NUCLEOTIDE SEQUENCE [LARGE SCALE GENOMIC DNA]</scope>
    <source>
        <strain evidence="1 2">ApWI1</strain>
    </source>
</reference>
<gene>
    <name evidence="1" type="ORF">APHWI1_0106</name>
</gene>
<organism evidence="1 2">
    <name type="scientific">Anaplasma phagocytophilum str. ApWI1</name>
    <dbReference type="NCBI Taxonomy" id="1359155"/>
    <lineage>
        <taxon>Bacteria</taxon>
        <taxon>Pseudomonadati</taxon>
        <taxon>Pseudomonadota</taxon>
        <taxon>Alphaproteobacteria</taxon>
        <taxon>Rickettsiales</taxon>
        <taxon>Anaplasmataceae</taxon>
        <taxon>Anaplasma</taxon>
        <taxon>phagocytophilum group</taxon>
    </lineage>
</organism>
<dbReference type="Proteomes" id="UP000033622">
    <property type="component" value="Unassembled WGS sequence"/>
</dbReference>
<dbReference type="EMBL" id="LAOF01000001">
    <property type="protein sequence ID" value="KJV84869.1"/>
    <property type="molecule type" value="Genomic_DNA"/>
</dbReference>
<comment type="caution">
    <text evidence="1">The sequence shown here is derived from an EMBL/GenBank/DDBJ whole genome shotgun (WGS) entry which is preliminary data.</text>
</comment>
<accession>A0A0F3Q094</accession>
<evidence type="ECO:0000313" key="1">
    <source>
        <dbReference type="EMBL" id="KJV84869.1"/>
    </source>
</evidence>
<proteinExistence type="predicted"/>